<dbReference type="AlphaFoldDB" id="A0A0F9F135"/>
<accession>A0A0F9F135</accession>
<gene>
    <name evidence="1" type="ORF">LCGC14_2087580</name>
</gene>
<sequence length="62" mass="7524">MKEDELKISKEGLEKIDKFRKDDFEMYVLMNLYVGIKFMEMCEEELDEKDYKRIMKCVAFGV</sequence>
<comment type="caution">
    <text evidence="1">The sequence shown here is derived from an EMBL/GenBank/DDBJ whole genome shotgun (WGS) entry which is preliminary data.</text>
</comment>
<organism evidence="1">
    <name type="scientific">marine sediment metagenome</name>
    <dbReference type="NCBI Taxonomy" id="412755"/>
    <lineage>
        <taxon>unclassified sequences</taxon>
        <taxon>metagenomes</taxon>
        <taxon>ecological metagenomes</taxon>
    </lineage>
</organism>
<reference evidence="1" key="1">
    <citation type="journal article" date="2015" name="Nature">
        <title>Complex archaea that bridge the gap between prokaryotes and eukaryotes.</title>
        <authorList>
            <person name="Spang A."/>
            <person name="Saw J.H."/>
            <person name="Jorgensen S.L."/>
            <person name="Zaremba-Niedzwiedzka K."/>
            <person name="Martijn J."/>
            <person name="Lind A.E."/>
            <person name="van Eijk R."/>
            <person name="Schleper C."/>
            <person name="Guy L."/>
            <person name="Ettema T.J."/>
        </authorList>
    </citation>
    <scope>NUCLEOTIDE SEQUENCE</scope>
</reference>
<protein>
    <submittedName>
        <fullName evidence="1">Uncharacterized protein</fullName>
    </submittedName>
</protein>
<dbReference type="EMBL" id="LAZR01025354">
    <property type="protein sequence ID" value="KKL72171.1"/>
    <property type="molecule type" value="Genomic_DNA"/>
</dbReference>
<proteinExistence type="predicted"/>
<name>A0A0F9F135_9ZZZZ</name>
<evidence type="ECO:0000313" key="1">
    <source>
        <dbReference type="EMBL" id="KKL72171.1"/>
    </source>
</evidence>